<keyword evidence="2" id="KW-1185">Reference proteome</keyword>
<name>A0ABM9WQJ1_9GAMM</name>
<proteinExistence type="predicted"/>
<dbReference type="EMBL" id="AAMX01000001">
    <property type="protein sequence ID" value="EAQ33304.1"/>
    <property type="molecule type" value="Genomic_DNA"/>
</dbReference>
<dbReference type="Proteomes" id="UP000016543">
    <property type="component" value="Unassembled WGS sequence"/>
</dbReference>
<dbReference type="RefSeq" id="WP_006954070.1">
    <property type="nucleotide sequence ID" value="NZ_AAMX01000001.1"/>
</dbReference>
<protein>
    <submittedName>
        <fullName evidence="1">Uncharacterized protein</fullName>
    </submittedName>
</protein>
<sequence>MALKTISFVGLAPEKLLEAAEIEIQSQLHHTDGELFLYRKPKFKGYNLLRPSAEVQGLLQYFASIGCVCSEYRLAYSLLPNNVDEWPLKSEDLAYYYAFSAAEARVNLEYDERVSNLFEAFEYSSEFARYRYMMNDFIRKYAGSRTISTDIIWHFQYLSKHDDKDQEFSENMTLDS</sequence>
<reference evidence="1 2" key="1">
    <citation type="submission" date="2006-01" db="EMBL/GenBank/DDBJ databases">
        <authorList>
            <person name="Brettar I."/>
            <person name="Hofle M."/>
            <person name="Ferriera S."/>
            <person name="Johnson J."/>
            <person name="Kravitz S."/>
            <person name="Halpern A."/>
            <person name="Remington K."/>
            <person name="Beeson K."/>
            <person name="Tran B."/>
            <person name="Rogers Y.-H."/>
            <person name="Friedman R."/>
            <person name="Venter J.C."/>
        </authorList>
    </citation>
    <scope>NUCLEOTIDE SEQUENCE [LARGE SCALE GENOMIC DNA]</scope>
    <source>
        <strain evidence="1 2">OS145</strain>
    </source>
</reference>
<comment type="caution">
    <text evidence="1">The sequence shown here is derived from an EMBL/GenBank/DDBJ whole genome shotgun (WGS) entry which is preliminary data.</text>
</comment>
<accession>A0ABM9WQJ1</accession>
<evidence type="ECO:0000313" key="2">
    <source>
        <dbReference type="Proteomes" id="UP000016543"/>
    </source>
</evidence>
<gene>
    <name evidence="1" type="ORF">OS145_03010</name>
</gene>
<organism evidence="1 2">
    <name type="scientific">Idiomarina baltica OS145</name>
    <dbReference type="NCBI Taxonomy" id="314276"/>
    <lineage>
        <taxon>Bacteria</taxon>
        <taxon>Pseudomonadati</taxon>
        <taxon>Pseudomonadota</taxon>
        <taxon>Gammaproteobacteria</taxon>
        <taxon>Alteromonadales</taxon>
        <taxon>Idiomarinaceae</taxon>
        <taxon>Idiomarina</taxon>
    </lineage>
</organism>
<evidence type="ECO:0000313" key="1">
    <source>
        <dbReference type="EMBL" id="EAQ33304.1"/>
    </source>
</evidence>